<name>A0A1Q9GIW1_9GAMM</name>
<keyword evidence="3" id="KW-1185">Reference proteome</keyword>
<dbReference type="EMBL" id="MJIL01000084">
    <property type="protein sequence ID" value="OLQ74394.1"/>
    <property type="molecule type" value="Genomic_DNA"/>
</dbReference>
<feature type="transmembrane region" description="Helical" evidence="1">
    <location>
        <begin position="51"/>
        <end position="77"/>
    </location>
</feature>
<feature type="transmembrane region" description="Helical" evidence="1">
    <location>
        <begin position="174"/>
        <end position="194"/>
    </location>
</feature>
<gene>
    <name evidence="2" type="ORF">BIT28_09270</name>
</gene>
<dbReference type="AlphaFoldDB" id="A0A1Q9GIW1"/>
<evidence type="ECO:0000313" key="3">
    <source>
        <dbReference type="Proteomes" id="UP000186905"/>
    </source>
</evidence>
<evidence type="ECO:0000313" key="2">
    <source>
        <dbReference type="EMBL" id="OLQ74394.1"/>
    </source>
</evidence>
<comment type="caution">
    <text evidence="2">The sequence shown here is derived from an EMBL/GenBank/DDBJ whole genome shotgun (WGS) entry which is preliminary data.</text>
</comment>
<dbReference type="Proteomes" id="UP000186905">
    <property type="component" value="Unassembled WGS sequence"/>
</dbReference>
<keyword evidence="1" id="KW-0472">Membrane</keyword>
<keyword evidence="1" id="KW-0812">Transmembrane</keyword>
<dbReference type="STRING" id="1903952.BIT28_09270"/>
<dbReference type="OrthoDB" id="5366203at2"/>
<feature type="transmembrane region" description="Helical" evidence="1">
    <location>
        <begin position="89"/>
        <end position="108"/>
    </location>
</feature>
<accession>A0A1Q9GIW1</accession>
<proteinExistence type="predicted"/>
<organism evidence="2 3">
    <name type="scientific">Photobacterium proteolyticum</name>
    <dbReference type="NCBI Taxonomy" id="1903952"/>
    <lineage>
        <taxon>Bacteria</taxon>
        <taxon>Pseudomonadati</taxon>
        <taxon>Pseudomonadota</taxon>
        <taxon>Gammaproteobacteria</taxon>
        <taxon>Vibrionales</taxon>
        <taxon>Vibrionaceae</taxon>
        <taxon>Photobacterium</taxon>
    </lineage>
</organism>
<feature type="transmembrane region" description="Helical" evidence="1">
    <location>
        <begin position="252"/>
        <end position="276"/>
    </location>
</feature>
<evidence type="ECO:0000256" key="1">
    <source>
        <dbReference type="SAM" id="Phobius"/>
    </source>
</evidence>
<sequence length="453" mass="50208">MDDQGWFNAEREVCNSFVREYDKYSADKEHYQQASIYLDKVGDKGITPLKWYHWLGLSVLVLIEAAGFAYVLAGFTLQDASEALQKEAAIAIAMLISALLVVLTHAMGGELYRNQQIDKVRLRWQNSPNKPNIIEPNNSVSLKSKLNHIDDNEPGWQQMANRLDKVNANFSKTWVMTIVTLIFIVIVASGATYVRGQVLEKLAIEQVQGEVSSTDDVFTFDDPFAPPAEAIETNDAADKKALQEKMSAHKKAGWTTFIILAVIFIAMQCYSIYLGFKTTFSGKESKDAYGYVHEFENVTSFVAHHNAKRDEVARIAQRVLSHLQAKISRYAQKNSGEQQVLHAAANPTNRNFINFIKLEVLRHTQKVTLAETAKPAPVQPAVAPVTPTPAAPAASAASAASAEGDIDPAIIARVKNHDIEGLSDEVVIKAMAQIKQQKEETPEERLARLQAMV</sequence>
<protein>
    <submittedName>
        <fullName evidence="2">Uncharacterized protein</fullName>
    </submittedName>
</protein>
<reference evidence="2 3" key="1">
    <citation type="submission" date="2016-09" db="EMBL/GenBank/DDBJ databases">
        <title>Photobacterium proteolyticum sp. nov. a protease producing bacterium isolated from ocean sediments of Laizhou Bay.</title>
        <authorList>
            <person name="Li Y."/>
        </authorList>
    </citation>
    <scope>NUCLEOTIDE SEQUENCE [LARGE SCALE GENOMIC DNA]</scope>
    <source>
        <strain evidence="2 3">13-12</strain>
    </source>
</reference>
<keyword evidence="1" id="KW-1133">Transmembrane helix</keyword>